<evidence type="ECO:0000313" key="11">
    <source>
        <dbReference type="Proteomes" id="UP000243723"/>
    </source>
</evidence>
<dbReference type="GO" id="GO:0005739">
    <property type="term" value="C:mitochondrion"/>
    <property type="evidence" value="ECO:0007669"/>
    <property type="project" value="UniProtKB-SubCell"/>
</dbReference>
<feature type="compositionally biased region" description="Polar residues" evidence="8">
    <location>
        <begin position="123"/>
        <end position="140"/>
    </location>
</feature>
<evidence type="ECO:0000256" key="5">
    <source>
        <dbReference type="ARBA" id="ARBA00023274"/>
    </source>
</evidence>
<comment type="similarity">
    <text evidence="2">Belongs to the universal ribosomal protein uL30 family.</text>
</comment>
<sequence length="163" mass="18590">MSFFRITLTRSAIGLPKKYSGTLRALGLTKRMKTVYLPVNHEIAGQIFQIKELVDVQEVENRISNKVLKELRKPEPGFYIEQRAGEIRRTQEPVSHPMPRRQLAPRRPLTTQGWKPWEGFSDPSGSRTDTDLAQQGSQNEEAPKIERLQWTNGDGLLAKSQPP</sequence>
<dbReference type="OrthoDB" id="509901at2759"/>
<feature type="domain" description="Large ribosomal subunit protein uL30-like ferredoxin-like fold" evidence="9">
    <location>
        <begin position="4"/>
        <end position="54"/>
    </location>
</feature>
<dbReference type="FunFam" id="3.30.1390.20:FF:000010">
    <property type="entry name" value="Large subunit ribosomal protein L30"/>
    <property type="match status" value="1"/>
</dbReference>
<dbReference type="InterPro" id="IPR016082">
    <property type="entry name" value="Ribosomal_uL30_ferredoxin-like"/>
</dbReference>
<dbReference type="SUPFAM" id="SSF55129">
    <property type="entry name" value="Ribosomal protein L30p/L7e"/>
    <property type="match status" value="1"/>
</dbReference>
<keyword evidence="11" id="KW-1185">Reference proteome</keyword>
<evidence type="ECO:0000259" key="9">
    <source>
        <dbReference type="Pfam" id="PF00327"/>
    </source>
</evidence>
<gene>
    <name evidence="10" type="ORF">B9Z65_5878</name>
</gene>
<dbReference type="InterPro" id="IPR005996">
    <property type="entry name" value="Ribosomal_uL30_bac-type"/>
</dbReference>
<dbReference type="Proteomes" id="UP000243723">
    <property type="component" value="Unassembled WGS sequence"/>
</dbReference>
<evidence type="ECO:0000256" key="1">
    <source>
        <dbReference type="ARBA" id="ARBA00004173"/>
    </source>
</evidence>
<organism evidence="10 11">
    <name type="scientific">Elsinoe australis</name>
    <dbReference type="NCBI Taxonomy" id="40998"/>
    <lineage>
        <taxon>Eukaryota</taxon>
        <taxon>Fungi</taxon>
        <taxon>Dikarya</taxon>
        <taxon>Ascomycota</taxon>
        <taxon>Pezizomycotina</taxon>
        <taxon>Dothideomycetes</taxon>
        <taxon>Dothideomycetidae</taxon>
        <taxon>Myriangiales</taxon>
        <taxon>Elsinoaceae</taxon>
        <taxon>Elsinoe</taxon>
    </lineage>
</organism>
<dbReference type="NCBIfam" id="TIGR01308">
    <property type="entry name" value="rpmD_bact"/>
    <property type="match status" value="1"/>
</dbReference>
<dbReference type="PANTHER" id="PTHR15892">
    <property type="entry name" value="MITOCHONDRIAL RIBOSOMAL PROTEIN L30"/>
    <property type="match status" value="1"/>
</dbReference>
<accession>A0A2P7YJB4</accession>
<dbReference type="GO" id="GO:0003735">
    <property type="term" value="F:structural constituent of ribosome"/>
    <property type="evidence" value="ECO:0007669"/>
    <property type="project" value="InterPro"/>
</dbReference>
<proteinExistence type="inferred from homology"/>
<dbReference type="AlphaFoldDB" id="A0A2P7YJB4"/>
<reference evidence="10 11" key="1">
    <citation type="submission" date="2017-05" db="EMBL/GenBank/DDBJ databases">
        <title>Draft genome sequence of Elsinoe australis.</title>
        <authorList>
            <person name="Cheng Q."/>
        </authorList>
    </citation>
    <scope>NUCLEOTIDE SEQUENCE [LARGE SCALE GENOMIC DNA]</scope>
    <source>
        <strain evidence="10 11">NL1</strain>
    </source>
</reference>
<dbReference type="EMBL" id="NHZQ01000422">
    <property type="protein sequence ID" value="PSK36063.1"/>
    <property type="molecule type" value="Genomic_DNA"/>
</dbReference>
<dbReference type="STRING" id="40998.A0A2P7YJB4"/>
<evidence type="ECO:0000313" key="10">
    <source>
        <dbReference type="EMBL" id="PSK36063.1"/>
    </source>
</evidence>
<protein>
    <recommendedName>
        <fullName evidence="6">Large ribosomal subunit protein uL30m</fullName>
    </recommendedName>
</protein>
<evidence type="ECO:0000256" key="4">
    <source>
        <dbReference type="ARBA" id="ARBA00023128"/>
    </source>
</evidence>
<evidence type="ECO:0000256" key="6">
    <source>
        <dbReference type="ARBA" id="ARBA00035281"/>
    </source>
</evidence>
<dbReference type="GO" id="GO:0015934">
    <property type="term" value="C:large ribosomal subunit"/>
    <property type="evidence" value="ECO:0007669"/>
    <property type="project" value="InterPro"/>
</dbReference>
<dbReference type="CDD" id="cd01658">
    <property type="entry name" value="Ribosomal_L30"/>
    <property type="match status" value="1"/>
</dbReference>
<comment type="function">
    <text evidence="7">Component of the mitochondrial ribosome (mitoribosome), a dedicated translation machinery responsible for the synthesis of mitochondrial genome-encoded proteins, including at least some of the essential transmembrane subunits of the mitochondrial respiratory chain. The mitoribosomes are attached to the mitochondrial inner membrane and translation products are cotranslationally integrated into the membrane.</text>
</comment>
<dbReference type="Gene3D" id="3.30.1390.20">
    <property type="entry name" value="Ribosomal protein L30, ferredoxin-like fold domain"/>
    <property type="match status" value="1"/>
</dbReference>
<dbReference type="PANTHER" id="PTHR15892:SF2">
    <property type="entry name" value="LARGE RIBOSOMAL SUBUNIT PROTEIN UL30M"/>
    <property type="match status" value="1"/>
</dbReference>
<feature type="region of interest" description="Disordered" evidence="8">
    <location>
        <begin position="82"/>
        <end position="163"/>
    </location>
</feature>
<dbReference type="GO" id="GO:0006412">
    <property type="term" value="P:translation"/>
    <property type="evidence" value="ECO:0007669"/>
    <property type="project" value="InterPro"/>
</dbReference>
<evidence type="ECO:0000256" key="7">
    <source>
        <dbReference type="ARBA" id="ARBA00037226"/>
    </source>
</evidence>
<keyword evidence="3 10" id="KW-0689">Ribosomal protein</keyword>
<keyword evidence="5" id="KW-0687">Ribonucleoprotein</keyword>
<evidence type="ECO:0000256" key="8">
    <source>
        <dbReference type="SAM" id="MobiDB-lite"/>
    </source>
</evidence>
<evidence type="ECO:0000256" key="2">
    <source>
        <dbReference type="ARBA" id="ARBA00007594"/>
    </source>
</evidence>
<comment type="caution">
    <text evidence="10">The sequence shown here is derived from an EMBL/GenBank/DDBJ whole genome shotgun (WGS) entry which is preliminary data.</text>
</comment>
<comment type="subcellular location">
    <subcellularLocation>
        <location evidence="1">Mitochondrion</location>
    </subcellularLocation>
</comment>
<dbReference type="InterPro" id="IPR036919">
    <property type="entry name" value="Ribo_uL30_ferredoxin-like_sf"/>
</dbReference>
<dbReference type="Pfam" id="PF00327">
    <property type="entry name" value="Ribosomal_L30"/>
    <property type="match status" value="1"/>
</dbReference>
<keyword evidence="4" id="KW-0496">Mitochondrion</keyword>
<evidence type="ECO:0000256" key="3">
    <source>
        <dbReference type="ARBA" id="ARBA00022980"/>
    </source>
</evidence>
<name>A0A2P7YJB4_9PEZI</name>